<keyword evidence="4" id="KW-1185">Reference proteome</keyword>
<proteinExistence type="predicted"/>
<dbReference type="EMBL" id="WBZJ01000004">
    <property type="protein sequence ID" value="KAB3519293.1"/>
    <property type="molecule type" value="Genomic_DNA"/>
</dbReference>
<gene>
    <name evidence="3" type="ORF">F8377_09710</name>
</gene>
<feature type="domain" description="GmrSD restriction endonucleases C-terminal" evidence="2">
    <location>
        <begin position="145"/>
        <end position="262"/>
    </location>
</feature>
<evidence type="ECO:0000313" key="3">
    <source>
        <dbReference type="EMBL" id="KAB3519293.1"/>
    </source>
</evidence>
<reference evidence="3 4" key="1">
    <citation type="submission" date="2019-10" db="EMBL/GenBank/DDBJ databases">
        <title>Corynebacterium sp novel species isolated from the respiratory tract of Marmot.</title>
        <authorList>
            <person name="Zhang G."/>
        </authorList>
    </citation>
    <scope>NUCLEOTIDE SEQUENCE [LARGE SCALE GENOMIC DNA]</scope>
    <source>
        <strain evidence="3 4">336</strain>
    </source>
</reference>
<organism evidence="3 4">
    <name type="scientific">Corynebacterium zhongnanshanii</name>
    <dbReference type="NCBI Taxonomy" id="2768834"/>
    <lineage>
        <taxon>Bacteria</taxon>
        <taxon>Bacillati</taxon>
        <taxon>Actinomycetota</taxon>
        <taxon>Actinomycetes</taxon>
        <taxon>Mycobacteriales</taxon>
        <taxon>Corynebacteriaceae</taxon>
        <taxon>Corynebacterium</taxon>
    </lineage>
</organism>
<feature type="compositionally biased region" description="Basic and acidic residues" evidence="1">
    <location>
        <begin position="25"/>
        <end position="38"/>
    </location>
</feature>
<keyword evidence="3" id="KW-0255">Endonuclease</keyword>
<comment type="caution">
    <text evidence="3">The sequence shown here is derived from an EMBL/GenBank/DDBJ whole genome shotgun (WGS) entry which is preliminary data.</text>
</comment>
<protein>
    <submittedName>
        <fullName evidence="3">HNH endonuclease</fullName>
    </submittedName>
</protein>
<accession>A0ABQ6VCT7</accession>
<sequence>MVGLCAAACSDVSEYPTPSAPSSHLTHDAESASEKAFETQDEAAEDIDERPGEDASEAQDEVGAGGDERRASGQVWAHVVGVTGMNTADVWTQWETLAVAGRAPKTGYERGQFGQRWKDVDRNGCDQRNDVLARDMTNIVAPKGCKVLSGHLVDPFTGEIIEFQRGPKTSNAVHIDHVVPLADAWQKGAQGWTPERREQFANDPMNLLAVDGLQNQKKSAGDAATWLPPNSAFRCQYVATQIRVKHEYGLWVTEAEKDAMARELGRCGDRVA</sequence>
<evidence type="ECO:0000256" key="1">
    <source>
        <dbReference type="SAM" id="MobiDB-lite"/>
    </source>
</evidence>
<dbReference type="InterPro" id="IPR011089">
    <property type="entry name" value="GmrSD_C"/>
</dbReference>
<dbReference type="Pfam" id="PF07510">
    <property type="entry name" value="GmrSD_C"/>
    <property type="match status" value="1"/>
</dbReference>
<dbReference type="PANTHER" id="PTHR24094">
    <property type="entry name" value="SECRETED PROTEIN"/>
    <property type="match status" value="1"/>
</dbReference>
<feature type="compositionally biased region" description="Acidic residues" evidence="1">
    <location>
        <begin position="39"/>
        <end position="48"/>
    </location>
</feature>
<keyword evidence="3" id="KW-0540">Nuclease</keyword>
<feature type="region of interest" description="Disordered" evidence="1">
    <location>
        <begin position="11"/>
        <end position="71"/>
    </location>
</feature>
<dbReference type="PANTHER" id="PTHR24094:SF15">
    <property type="entry name" value="AMP-DEPENDENT SYNTHETASE_LIGASE DOMAIN-CONTAINING PROTEIN-RELATED"/>
    <property type="match status" value="1"/>
</dbReference>
<evidence type="ECO:0000313" key="4">
    <source>
        <dbReference type="Proteomes" id="UP000436181"/>
    </source>
</evidence>
<dbReference type="Proteomes" id="UP000436181">
    <property type="component" value="Unassembled WGS sequence"/>
</dbReference>
<keyword evidence="3" id="KW-0378">Hydrolase</keyword>
<evidence type="ECO:0000259" key="2">
    <source>
        <dbReference type="Pfam" id="PF07510"/>
    </source>
</evidence>
<dbReference type="GO" id="GO:0004519">
    <property type="term" value="F:endonuclease activity"/>
    <property type="evidence" value="ECO:0007669"/>
    <property type="project" value="UniProtKB-KW"/>
</dbReference>
<name>A0ABQ6VCT7_9CORY</name>